<evidence type="ECO:0000313" key="1">
    <source>
        <dbReference type="EMBL" id="KIM62006.1"/>
    </source>
</evidence>
<name>A0A0C3E1N9_9AGAM</name>
<accession>A0A0C3E1N9</accession>
<dbReference type="HOGENOM" id="CLU_2943148_0_0_1"/>
<organism evidence="1 2">
    <name type="scientific">Scleroderma citrinum Foug A</name>
    <dbReference type="NCBI Taxonomy" id="1036808"/>
    <lineage>
        <taxon>Eukaryota</taxon>
        <taxon>Fungi</taxon>
        <taxon>Dikarya</taxon>
        <taxon>Basidiomycota</taxon>
        <taxon>Agaricomycotina</taxon>
        <taxon>Agaricomycetes</taxon>
        <taxon>Agaricomycetidae</taxon>
        <taxon>Boletales</taxon>
        <taxon>Sclerodermatineae</taxon>
        <taxon>Sclerodermataceae</taxon>
        <taxon>Scleroderma</taxon>
    </lineage>
</organism>
<reference evidence="2" key="2">
    <citation type="submission" date="2015-01" db="EMBL/GenBank/DDBJ databases">
        <title>Evolutionary Origins and Diversification of the Mycorrhizal Mutualists.</title>
        <authorList>
            <consortium name="DOE Joint Genome Institute"/>
            <consortium name="Mycorrhizal Genomics Consortium"/>
            <person name="Kohler A."/>
            <person name="Kuo A."/>
            <person name="Nagy L.G."/>
            <person name="Floudas D."/>
            <person name="Copeland A."/>
            <person name="Barry K.W."/>
            <person name="Cichocki N."/>
            <person name="Veneault-Fourrey C."/>
            <person name="LaButti K."/>
            <person name="Lindquist E.A."/>
            <person name="Lipzen A."/>
            <person name="Lundell T."/>
            <person name="Morin E."/>
            <person name="Murat C."/>
            <person name="Riley R."/>
            <person name="Ohm R."/>
            <person name="Sun H."/>
            <person name="Tunlid A."/>
            <person name="Henrissat B."/>
            <person name="Grigoriev I.V."/>
            <person name="Hibbett D.S."/>
            <person name="Martin F."/>
        </authorList>
    </citation>
    <scope>NUCLEOTIDE SEQUENCE [LARGE SCALE GENOMIC DNA]</scope>
    <source>
        <strain evidence="2">Foug A</strain>
    </source>
</reference>
<dbReference type="AlphaFoldDB" id="A0A0C3E1N9"/>
<evidence type="ECO:0000313" key="2">
    <source>
        <dbReference type="Proteomes" id="UP000053989"/>
    </source>
</evidence>
<protein>
    <submittedName>
        <fullName evidence="1">Uncharacterized protein</fullName>
    </submittedName>
</protein>
<keyword evidence="2" id="KW-1185">Reference proteome</keyword>
<dbReference type="Proteomes" id="UP000053989">
    <property type="component" value="Unassembled WGS sequence"/>
</dbReference>
<dbReference type="InParanoid" id="A0A0C3E1N9"/>
<dbReference type="EMBL" id="KN822045">
    <property type="protein sequence ID" value="KIM62006.1"/>
    <property type="molecule type" value="Genomic_DNA"/>
</dbReference>
<gene>
    <name evidence="1" type="ORF">SCLCIDRAFT_841301</name>
</gene>
<proteinExistence type="predicted"/>
<reference evidence="1 2" key="1">
    <citation type="submission" date="2014-04" db="EMBL/GenBank/DDBJ databases">
        <authorList>
            <consortium name="DOE Joint Genome Institute"/>
            <person name="Kuo A."/>
            <person name="Kohler A."/>
            <person name="Nagy L.G."/>
            <person name="Floudas D."/>
            <person name="Copeland A."/>
            <person name="Barry K.W."/>
            <person name="Cichocki N."/>
            <person name="Veneault-Fourrey C."/>
            <person name="LaButti K."/>
            <person name="Lindquist E.A."/>
            <person name="Lipzen A."/>
            <person name="Lundell T."/>
            <person name="Morin E."/>
            <person name="Murat C."/>
            <person name="Sun H."/>
            <person name="Tunlid A."/>
            <person name="Henrissat B."/>
            <person name="Grigoriev I.V."/>
            <person name="Hibbett D.S."/>
            <person name="Martin F."/>
            <person name="Nordberg H.P."/>
            <person name="Cantor M.N."/>
            <person name="Hua S.X."/>
        </authorList>
    </citation>
    <scope>NUCLEOTIDE SEQUENCE [LARGE SCALE GENOMIC DNA]</scope>
    <source>
        <strain evidence="1 2">Foug A</strain>
    </source>
</reference>
<sequence>MQTLRIARQVASVASCTTFWMICAEQDCVLEDLFFDMARTLPNSVFKVISLAMQYWTSRH</sequence>